<dbReference type="GO" id="GO:0032357">
    <property type="term" value="F:oxidized purine DNA binding"/>
    <property type="evidence" value="ECO:0007669"/>
    <property type="project" value="TreeGrafter"/>
</dbReference>
<dbReference type="GO" id="GO:0051539">
    <property type="term" value="F:4 iron, 4 sulfur cluster binding"/>
    <property type="evidence" value="ECO:0007669"/>
    <property type="project" value="UniProtKB-KW"/>
</dbReference>
<evidence type="ECO:0000256" key="8">
    <source>
        <dbReference type="ARBA" id="ARBA00022723"/>
    </source>
</evidence>
<evidence type="ECO:0000256" key="4">
    <source>
        <dbReference type="ARBA" id="ARBA00008343"/>
    </source>
</evidence>
<dbReference type="SUPFAM" id="SSF48150">
    <property type="entry name" value="DNA-glycosylase"/>
    <property type="match status" value="1"/>
</dbReference>
<keyword evidence="7" id="KW-0004">4Fe-4S</keyword>
<feature type="domain" description="HhH-GPD" evidence="15">
    <location>
        <begin position="46"/>
        <end position="200"/>
    </location>
</feature>
<keyword evidence="14 16" id="KW-0326">Glycosidase</keyword>
<evidence type="ECO:0000256" key="13">
    <source>
        <dbReference type="ARBA" id="ARBA00023204"/>
    </source>
</evidence>
<dbReference type="GO" id="GO:0006298">
    <property type="term" value="P:mismatch repair"/>
    <property type="evidence" value="ECO:0007669"/>
    <property type="project" value="TreeGrafter"/>
</dbReference>
<evidence type="ECO:0000256" key="6">
    <source>
        <dbReference type="ARBA" id="ARBA00022023"/>
    </source>
</evidence>
<dbReference type="InterPro" id="IPR023170">
    <property type="entry name" value="HhH_base_excis_C"/>
</dbReference>
<dbReference type="GO" id="GO:0000701">
    <property type="term" value="F:purine-specific mismatch base pair DNA N-glycosylase activity"/>
    <property type="evidence" value="ECO:0007669"/>
    <property type="project" value="UniProtKB-EC"/>
</dbReference>
<evidence type="ECO:0000313" key="16">
    <source>
        <dbReference type="EMBL" id="SPE18537.1"/>
    </source>
</evidence>
<dbReference type="InterPro" id="IPR015797">
    <property type="entry name" value="NUDIX_hydrolase-like_dom_sf"/>
</dbReference>
<dbReference type="InterPro" id="IPR011257">
    <property type="entry name" value="DNA_glycosylase"/>
</dbReference>
<keyword evidence="13" id="KW-0234">DNA repair</keyword>
<evidence type="ECO:0000256" key="5">
    <source>
        <dbReference type="ARBA" id="ARBA00012045"/>
    </source>
</evidence>
<name>A0A2N9L5E5_9BACT</name>
<evidence type="ECO:0000256" key="7">
    <source>
        <dbReference type="ARBA" id="ARBA00022485"/>
    </source>
</evidence>
<dbReference type="GO" id="GO:0006284">
    <property type="term" value="P:base-excision repair"/>
    <property type="evidence" value="ECO:0007669"/>
    <property type="project" value="InterPro"/>
</dbReference>
<evidence type="ECO:0000256" key="10">
    <source>
        <dbReference type="ARBA" id="ARBA00022801"/>
    </source>
</evidence>
<evidence type="ECO:0000259" key="15">
    <source>
        <dbReference type="SMART" id="SM00478"/>
    </source>
</evidence>
<evidence type="ECO:0000256" key="2">
    <source>
        <dbReference type="ARBA" id="ARBA00001966"/>
    </source>
</evidence>
<comment type="similarity">
    <text evidence="4">Belongs to the Nth/MutY family.</text>
</comment>
<comment type="cofactor">
    <cofactor evidence="2">
        <name>[4Fe-4S] cluster</name>
        <dbReference type="ChEBI" id="CHEBI:49883"/>
    </cofactor>
</comment>
<dbReference type="InterPro" id="IPR003651">
    <property type="entry name" value="Endonuclease3_FeS-loop_motif"/>
</dbReference>
<keyword evidence="9" id="KW-0227">DNA damage</keyword>
<dbReference type="InterPro" id="IPR004036">
    <property type="entry name" value="Endonuclease-III-like_CS2"/>
</dbReference>
<keyword evidence="8" id="KW-0479">Metal-binding</keyword>
<dbReference type="GO" id="GO:0046872">
    <property type="term" value="F:metal ion binding"/>
    <property type="evidence" value="ECO:0007669"/>
    <property type="project" value="UniProtKB-KW"/>
</dbReference>
<protein>
    <recommendedName>
        <fullName evidence="6">Adenine DNA glycosylase</fullName>
        <ecNumber evidence="5">3.2.2.31</ecNumber>
    </recommendedName>
</protein>
<dbReference type="Proteomes" id="UP000239735">
    <property type="component" value="Unassembled WGS sequence"/>
</dbReference>
<evidence type="ECO:0000313" key="17">
    <source>
        <dbReference type="Proteomes" id="UP000239735"/>
    </source>
</evidence>
<dbReference type="PROSITE" id="PS01155">
    <property type="entry name" value="ENDONUCLEASE_III_2"/>
    <property type="match status" value="1"/>
</dbReference>
<keyword evidence="12" id="KW-0411">Iron-sulfur</keyword>
<dbReference type="PANTHER" id="PTHR42944:SF1">
    <property type="entry name" value="ADENINE DNA GLYCOSYLASE"/>
    <property type="match status" value="1"/>
</dbReference>
<dbReference type="Pfam" id="PF00730">
    <property type="entry name" value="HhH-GPD"/>
    <property type="match status" value="1"/>
</dbReference>
<dbReference type="AlphaFoldDB" id="A0A2N9L5E5"/>
<dbReference type="CDD" id="cd00056">
    <property type="entry name" value="ENDO3c"/>
    <property type="match status" value="1"/>
</dbReference>
<evidence type="ECO:0000256" key="12">
    <source>
        <dbReference type="ARBA" id="ARBA00023014"/>
    </source>
</evidence>
<evidence type="ECO:0000256" key="9">
    <source>
        <dbReference type="ARBA" id="ARBA00022763"/>
    </source>
</evidence>
<evidence type="ECO:0000256" key="14">
    <source>
        <dbReference type="ARBA" id="ARBA00023295"/>
    </source>
</evidence>
<dbReference type="InterPro" id="IPR003265">
    <property type="entry name" value="HhH-GPD_domain"/>
</dbReference>
<dbReference type="EMBL" id="OKRB01000068">
    <property type="protein sequence ID" value="SPE18537.1"/>
    <property type="molecule type" value="Genomic_DNA"/>
</dbReference>
<reference evidence="17" key="1">
    <citation type="submission" date="2018-02" db="EMBL/GenBank/DDBJ databases">
        <authorList>
            <person name="Hausmann B."/>
        </authorList>
    </citation>
    <scope>NUCLEOTIDE SEQUENCE [LARGE SCALE GENOMIC DNA]</scope>
    <source>
        <strain evidence="17">Peat soil MAG SbA5</strain>
    </source>
</reference>
<comment type="function">
    <text evidence="3">Adenine glycosylase active on G-A mispairs. MutY also corrects error-prone DNA synthesis past GO lesions which are due to the oxidatively damaged form of guanine: 7,8-dihydro-8-oxoguanine (8-oxo-dGTP).</text>
</comment>
<accession>A0A2N9L5E5</accession>
<gene>
    <name evidence="16" type="ORF">SBA5_160021</name>
</gene>
<organism evidence="16 17">
    <name type="scientific">Candidatus Sulfuritelmatomonas gaucii</name>
    <dbReference type="NCBI Taxonomy" id="2043161"/>
    <lineage>
        <taxon>Bacteria</taxon>
        <taxon>Pseudomonadati</taxon>
        <taxon>Acidobacteriota</taxon>
        <taxon>Terriglobia</taxon>
        <taxon>Terriglobales</taxon>
        <taxon>Acidobacteriaceae</taxon>
        <taxon>Candidatus Sulfuritelmatomonas</taxon>
    </lineage>
</organism>
<dbReference type="FunFam" id="1.10.340.30:FF:000002">
    <property type="entry name" value="Adenine DNA glycosylase"/>
    <property type="match status" value="1"/>
</dbReference>
<dbReference type="PANTHER" id="PTHR42944">
    <property type="entry name" value="ADENINE DNA GLYCOSYLASE"/>
    <property type="match status" value="1"/>
</dbReference>
<dbReference type="SUPFAM" id="SSF55811">
    <property type="entry name" value="Nudix"/>
    <property type="match status" value="1"/>
</dbReference>
<evidence type="ECO:0000256" key="11">
    <source>
        <dbReference type="ARBA" id="ARBA00023004"/>
    </source>
</evidence>
<dbReference type="Pfam" id="PF10576">
    <property type="entry name" value="EndIII_4Fe-2S"/>
    <property type="match status" value="1"/>
</dbReference>
<dbReference type="SMART" id="SM00478">
    <property type="entry name" value="ENDO3c"/>
    <property type="match status" value="1"/>
</dbReference>
<dbReference type="Gene3D" id="1.10.340.30">
    <property type="entry name" value="Hypothetical protein, domain 2"/>
    <property type="match status" value="1"/>
</dbReference>
<dbReference type="EC" id="3.2.2.31" evidence="5"/>
<comment type="catalytic activity">
    <reaction evidence="1">
        <text>Hydrolyzes free adenine bases from 7,8-dihydro-8-oxoguanine:adenine mismatched double-stranded DNA, leaving an apurinic site.</text>
        <dbReference type="EC" id="3.2.2.31"/>
    </reaction>
</comment>
<dbReference type="GO" id="GO:0034039">
    <property type="term" value="F:8-oxo-7,8-dihydroguanine DNA N-glycosylase activity"/>
    <property type="evidence" value="ECO:0007669"/>
    <property type="project" value="TreeGrafter"/>
</dbReference>
<keyword evidence="11" id="KW-0408">Iron</keyword>
<proteinExistence type="inferred from homology"/>
<dbReference type="GO" id="GO:0035485">
    <property type="term" value="F:adenine/guanine mispair binding"/>
    <property type="evidence" value="ECO:0007669"/>
    <property type="project" value="TreeGrafter"/>
</dbReference>
<keyword evidence="10 16" id="KW-0378">Hydrolase</keyword>
<dbReference type="Gene3D" id="1.10.1670.10">
    <property type="entry name" value="Helix-hairpin-Helix base-excision DNA repair enzymes (C-terminal)"/>
    <property type="match status" value="1"/>
</dbReference>
<evidence type="ECO:0000256" key="1">
    <source>
        <dbReference type="ARBA" id="ARBA00000843"/>
    </source>
</evidence>
<sequence length="369" mass="40723">MVKMADDAARTAALRGRLLEWYRNNRRELPWRGSADPYAIWVSEIMLQQTRVAVVVERYQAFLARFPTLVSLALAPEQEVLALWSGLGYYRRARMLQKAAQFVAEHLAGNLPTQAEELRRLPGIGTYTAAAVASIAHGEAVAVVDGNVERVLCRLAGCEAGSRKGGGAELRRKVEDLAQRLLDRARPGDFNQAMMDLGAMVCTPRNPQCLACPLMTDCKTRGEHRTPRRAPMTSRVAAYALSVRAGQEQGTPDANSREVLLEQRPAKVTVMPGMWELPSLRNQDMPANEVRMTLRHAIMQVNYYVRIRVVAEGDVKATTVKGGKRLWVPLREAAGMALTGLTRKVLARAHLLRLPPVNVIAPGAGKDAF</sequence>
<evidence type="ECO:0000256" key="3">
    <source>
        <dbReference type="ARBA" id="ARBA00002933"/>
    </source>
</evidence>
<dbReference type="InterPro" id="IPR044298">
    <property type="entry name" value="MIG/MutY"/>
</dbReference>